<feature type="region of interest" description="Disordered" evidence="1">
    <location>
        <begin position="46"/>
        <end position="68"/>
    </location>
</feature>
<protein>
    <submittedName>
        <fullName evidence="2">Uncharacterized protein</fullName>
    </submittedName>
</protein>
<reference evidence="2" key="1">
    <citation type="submission" date="2009-08" db="EMBL/GenBank/DDBJ databases">
        <title>Annotation of Salpingoeca rosetta.</title>
        <authorList>
            <consortium name="The Broad Institute Genome Sequencing Platform"/>
            <person name="Russ C."/>
            <person name="Cuomo C."/>
            <person name="Burger G."/>
            <person name="Gray M.W."/>
            <person name="Holland P.W.H."/>
            <person name="King N."/>
            <person name="Lang F.B.F."/>
            <person name="Roger A.J."/>
            <person name="Ruiz-Trillo I."/>
            <person name="Young S.K."/>
            <person name="Zeng Q."/>
            <person name="Gargeya S."/>
            <person name="Alvarado L."/>
            <person name="Berlin A."/>
            <person name="Chapman S.B."/>
            <person name="Chen Z."/>
            <person name="Freedman E."/>
            <person name="Gellesch M."/>
            <person name="Goldberg J."/>
            <person name="Griggs A."/>
            <person name="Gujja S."/>
            <person name="Heilman E."/>
            <person name="Heiman D."/>
            <person name="Howarth C."/>
            <person name="Mehta T."/>
            <person name="Neiman D."/>
            <person name="Pearson M."/>
            <person name="Roberts A."/>
            <person name="Saif S."/>
            <person name="Shea T."/>
            <person name="Shenoy N."/>
            <person name="Sisk P."/>
            <person name="Stolte C."/>
            <person name="Sykes S."/>
            <person name="White J."/>
            <person name="Yandava C."/>
            <person name="Haas B."/>
            <person name="Nusbaum C."/>
            <person name="Birren B."/>
        </authorList>
    </citation>
    <scope>NUCLEOTIDE SEQUENCE [LARGE SCALE GENOMIC DNA]</scope>
    <source>
        <strain evidence="2">ATCC 50818</strain>
    </source>
</reference>
<dbReference type="AlphaFoldDB" id="F2UNK5"/>
<dbReference type="KEGG" id="sre:PTSG_12959"/>
<dbReference type="InParanoid" id="F2UNK5"/>
<gene>
    <name evidence="2" type="ORF">PTSG_12959</name>
</gene>
<dbReference type="GeneID" id="16069839"/>
<name>F2UNK5_SALR5</name>
<dbReference type="EMBL" id="GL832984">
    <property type="protein sequence ID" value="EGD79210.1"/>
    <property type="molecule type" value="Genomic_DNA"/>
</dbReference>
<dbReference type="RefSeq" id="XP_004989295.1">
    <property type="nucleotide sequence ID" value="XM_004989238.1"/>
</dbReference>
<feature type="region of interest" description="Disordered" evidence="1">
    <location>
        <begin position="1"/>
        <end position="32"/>
    </location>
</feature>
<proteinExistence type="predicted"/>
<evidence type="ECO:0000313" key="3">
    <source>
        <dbReference type="Proteomes" id="UP000007799"/>
    </source>
</evidence>
<organism evidence="3">
    <name type="scientific">Salpingoeca rosetta (strain ATCC 50818 / BSB-021)</name>
    <dbReference type="NCBI Taxonomy" id="946362"/>
    <lineage>
        <taxon>Eukaryota</taxon>
        <taxon>Choanoflagellata</taxon>
        <taxon>Craspedida</taxon>
        <taxon>Salpingoecidae</taxon>
        <taxon>Salpingoeca</taxon>
    </lineage>
</organism>
<sequence length="68" mass="7719">MQSGRIAESVDDVPTPKKPKKNHRSKSIDDTQVFHRALDALLEDCKRAREQQERLLPPPSPSGEERTP</sequence>
<accession>F2UNK5</accession>
<dbReference type="Proteomes" id="UP000007799">
    <property type="component" value="Unassembled WGS sequence"/>
</dbReference>
<evidence type="ECO:0000256" key="1">
    <source>
        <dbReference type="SAM" id="MobiDB-lite"/>
    </source>
</evidence>
<keyword evidence="3" id="KW-1185">Reference proteome</keyword>
<evidence type="ECO:0000313" key="2">
    <source>
        <dbReference type="EMBL" id="EGD79210.1"/>
    </source>
</evidence>